<feature type="region of interest" description="Disordered" evidence="1">
    <location>
        <begin position="38"/>
        <end position="80"/>
    </location>
</feature>
<dbReference type="AlphaFoldDB" id="A0A4D4J8N8"/>
<reference evidence="4" key="1">
    <citation type="submission" date="2019-04" db="EMBL/GenBank/DDBJ databases">
        <title>Draft genome sequence of Pseudonocardiaceae bacterium SL3-2-4.</title>
        <authorList>
            <person name="Ningsih F."/>
            <person name="Yokota A."/>
            <person name="Sakai Y."/>
            <person name="Nanatani K."/>
            <person name="Yabe S."/>
            <person name="Oetari A."/>
            <person name="Sjamsuridzal W."/>
        </authorList>
    </citation>
    <scope>NUCLEOTIDE SEQUENCE [LARGE SCALE GENOMIC DNA]</scope>
    <source>
        <strain evidence="4">SL3-2-4</strain>
    </source>
</reference>
<keyword evidence="2" id="KW-0812">Transmembrane</keyword>
<dbReference type="Proteomes" id="UP000298860">
    <property type="component" value="Unassembled WGS sequence"/>
</dbReference>
<accession>A0A4D4J8N8</accession>
<keyword evidence="2" id="KW-1133">Transmembrane helix</keyword>
<keyword evidence="4" id="KW-1185">Reference proteome</keyword>
<evidence type="ECO:0000256" key="2">
    <source>
        <dbReference type="SAM" id="Phobius"/>
    </source>
</evidence>
<sequence length="80" mass="8565">MRQPTGNDHDERLRARWRAVGRLLLDALAGAAIMSGYLPIPAEPAGGADPYHRGRTGETARHDDHDAPPARRDAAGADGE</sequence>
<feature type="transmembrane region" description="Helical" evidence="2">
    <location>
        <begin position="20"/>
        <end position="40"/>
    </location>
</feature>
<evidence type="ECO:0000256" key="1">
    <source>
        <dbReference type="SAM" id="MobiDB-lite"/>
    </source>
</evidence>
<feature type="compositionally biased region" description="Basic and acidic residues" evidence="1">
    <location>
        <begin position="50"/>
        <end position="80"/>
    </location>
</feature>
<dbReference type="EMBL" id="BJFL01000011">
    <property type="protein sequence ID" value="GDY31028.1"/>
    <property type="molecule type" value="Genomic_DNA"/>
</dbReference>
<dbReference type="RefSeq" id="WP_137814124.1">
    <property type="nucleotide sequence ID" value="NZ_BJFL01000011.1"/>
</dbReference>
<proteinExistence type="predicted"/>
<protein>
    <submittedName>
        <fullName evidence="3">Uncharacterized protein</fullName>
    </submittedName>
</protein>
<evidence type="ECO:0000313" key="3">
    <source>
        <dbReference type="EMBL" id="GDY31028.1"/>
    </source>
</evidence>
<keyword evidence="2" id="KW-0472">Membrane</keyword>
<comment type="caution">
    <text evidence="3">The sequence shown here is derived from an EMBL/GenBank/DDBJ whole genome shotgun (WGS) entry which is preliminary data.</text>
</comment>
<organism evidence="3 4">
    <name type="scientific">Gandjariella thermophila</name>
    <dbReference type="NCBI Taxonomy" id="1931992"/>
    <lineage>
        <taxon>Bacteria</taxon>
        <taxon>Bacillati</taxon>
        <taxon>Actinomycetota</taxon>
        <taxon>Actinomycetes</taxon>
        <taxon>Pseudonocardiales</taxon>
        <taxon>Pseudonocardiaceae</taxon>
        <taxon>Gandjariella</taxon>
    </lineage>
</organism>
<name>A0A4D4J8N8_9PSEU</name>
<evidence type="ECO:0000313" key="4">
    <source>
        <dbReference type="Proteomes" id="UP000298860"/>
    </source>
</evidence>
<gene>
    <name evidence="3" type="ORF">GTS_26610</name>
</gene>